<dbReference type="InterPro" id="IPR001387">
    <property type="entry name" value="Cro/C1-type_HTH"/>
</dbReference>
<feature type="compositionally biased region" description="Basic and acidic residues" evidence="4">
    <location>
        <begin position="99"/>
        <end position="110"/>
    </location>
</feature>
<dbReference type="CDD" id="cd00093">
    <property type="entry name" value="HTH_XRE"/>
    <property type="match status" value="1"/>
</dbReference>
<evidence type="ECO:0000256" key="1">
    <source>
        <dbReference type="ARBA" id="ARBA00023015"/>
    </source>
</evidence>
<dbReference type="SMART" id="SM00530">
    <property type="entry name" value="HTH_XRE"/>
    <property type="match status" value="1"/>
</dbReference>
<evidence type="ECO:0000313" key="6">
    <source>
        <dbReference type="EMBL" id="MFD0975599.1"/>
    </source>
</evidence>
<dbReference type="PANTHER" id="PTHR40661:SF3">
    <property type="entry name" value="FELS-1 PROPHAGE TRANSCRIPTIONAL REGULATOR"/>
    <property type="match status" value="1"/>
</dbReference>
<name>A0ABW3IBW4_9FLAO</name>
<keyword evidence="1" id="KW-0805">Transcription regulation</keyword>
<comment type="caution">
    <text evidence="6">The sequence shown here is derived from an EMBL/GenBank/DDBJ whole genome shotgun (WGS) entry which is preliminary data.</text>
</comment>
<evidence type="ECO:0000256" key="3">
    <source>
        <dbReference type="ARBA" id="ARBA00023163"/>
    </source>
</evidence>
<keyword evidence="7" id="KW-1185">Reference proteome</keyword>
<evidence type="ECO:0000259" key="5">
    <source>
        <dbReference type="PROSITE" id="PS50943"/>
    </source>
</evidence>
<dbReference type="Proteomes" id="UP001597100">
    <property type="component" value="Unassembled WGS sequence"/>
</dbReference>
<reference evidence="7" key="1">
    <citation type="journal article" date="2019" name="Int. J. Syst. Evol. Microbiol.">
        <title>The Global Catalogue of Microorganisms (GCM) 10K type strain sequencing project: providing services to taxonomists for standard genome sequencing and annotation.</title>
        <authorList>
            <consortium name="The Broad Institute Genomics Platform"/>
            <consortium name="The Broad Institute Genome Sequencing Center for Infectious Disease"/>
            <person name="Wu L."/>
            <person name="Ma J."/>
        </authorList>
    </citation>
    <scope>NUCLEOTIDE SEQUENCE [LARGE SCALE GENOMIC DNA]</scope>
    <source>
        <strain evidence="7">CCUG 60898</strain>
    </source>
</reference>
<dbReference type="Pfam" id="PF01381">
    <property type="entry name" value="HTH_3"/>
    <property type="match status" value="1"/>
</dbReference>
<sequence>MVNTSEFTERLHKIMGYHDLSAASFADKIDVGRSSISHLLSGRNKPSLDFVMKIVNAFPDVELYWLLNGKGSFPKKEETKQEAIPQKAPARSPQPDLFQPHEDSRPESVKDFPLSNYKKPISRIVIFYQDGTFEAFEN</sequence>
<evidence type="ECO:0000256" key="2">
    <source>
        <dbReference type="ARBA" id="ARBA00023125"/>
    </source>
</evidence>
<proteinExistence type="predicted"/>
<keyword evidence="3" id="KW-0804">Transcription</keyword>
<dbReference type="Gene3D" id="1.10.260.40">
    <property type="entry name" value="lambda repressor-like DNA-binding domains"/>
    <property type="match status" value="1"/>
</dbReference>
<dbReference type="InterPro" id="IPR010982">
    <property type="entry name" value="Lambda_DNA-bd_dom_sf"/>
</dbReference>
<evidence type="ECO:0000313" key="7">
    <source>
        <dbReference type="Proteomes" id="UP001597100"/>
    </source>
</evidence>
<dbReference type="RefSeq" id="WP_380736634.1">
    <property type="nucleotide sequence ID" value="NZ_JBHTJP010000032.1"/>
</dbReference>
<feature type="region of interest" description="Disordered" evidence="4">
    <location>
        <begin position="76"/>
        <end position="112"/>
    </location>
</feature>
<protein>
    <submittedName>
        <fullName evidence="6">Helix-turn-helix domain-containing protein</fullName>
    </submittedName>
</protein>
<dbReference type="SUPFAM" id="SSF47413">
    <property type="entry name" value="lambda repressor-like DNA-binding domains"/>
    <property type="match status" value="1"/>
</dbReference>
<dbReference type="EMBL" id="JBHTJP010000032">
    <property type="protein sequence ID" value="MFD0975599.1"/>
    <property type="molecule type" value="Genomic_DNA"/>
</dbReference>
<feature type="domain" description="HTH cro/C1-type" evidence="5">
    <location>
        <begin position="18"/>
        <end position="66"/>
    </location>
</feature>
<keyword evidence="2" id="KW-0238">DNA-binding</keyword>
<evidence type="ECO:0000256" key="4">
    <source>
        <dbReference type="SAM" id="MobiDB-lite"/>
    </source>
</evidence>
<dbReference type="PROSITE" id="PS50943">
    <property type="entry name" value="HTH_CROC1"/>
    <property type="match status" value="1"/>
</dbReference>
<gene>
    <name evidence="6" type="ORF">ACFQ1G_02235</name>
</gene>
<organism evidence="6 7">
    <name type="scientific">Salinimicrobium gaetbulicola</name>
    <dbReference type="NCBI Taxonomy" id="999702"/>
    <lineage>
        <taxon>Bacteria</taxon>
        <taxon>Pseudomonadati</taxon>
        <taxon>Bacteroidota</taxon>
        <taxon>Flavobacteriia</taxon>
        <taxon>Flavobacteriales</taxon>
        <taxon>Flavobacteriaceae</taxon>
        <taxon>Salinimicrobium</taxon>
    </lineage>
</organism>
<accession>A0ABW3IBW4</accession>
<dbReference type="PANTHER" id="PTHR40661">
    <property type="match status" value="1"/>
</dbReference>